<feature type="region of interest" description="Disordered" evidence="1">
    <location>
        <begin position="136"/>
        <end position="188"/>
    </location>
</feature>
<reference evidence="2 3" key="1">
    <citation type="submission" date="2017-03" db="EMBL/GenBank/DDBJ databases">
        <title>WGS assembly of Porphyra umbilicalis.</title>
        <authorList>
            <person name="Brawley S.H."/>
            <person name="Blouin N.A."/>
            <person name="Ficko-Blean E."/>
            <person name="Wheeler G.L."/>
            <person name="Lohr M."/>
            <person name="Goodson H.V."/>
            <person name="Jenkins J.W."/>
            <person name="Blaby-Haas C.E."/>
            <person name="Helliwell K.E."/>
            <person name="Chan C."/>
            <person name="Marriage T."/>
            <person name="Bhattacharya D."/>
            <person name="Klein A.S."/>
            <person name="Badis Y."/>
            <person name="Brodie J."/>
            <person name="Cao Y."/>
            <person name="Collen J."/>
            <person name="Dittami S.M."/>
            <person name="Gachon C.M."/>
            <person name="Green B.R."/>
            <person name="Karpowicz S."/>
            <person name="Kim J.W."/>
            <person name="Kudahl U."/>
            <person name="Lin S."/>
            <person name="Michel G."/>
            <person name="Mittag M."/>
            <person name="Olson B.J."/>
            <person name="Pangilinan J."/>
            <person name="Peng Y."/>
            <person name="Qiu H."/>
            <person name="Shu S."/>
            <person name="Singer J.T."/>
            <person name="Smith A.G."/>
            <person name="Sprecher B.N."/>
            <person name="Wagner V."/>
            <person name="Wang W."/>
            <person name="Wang Z.-Y."/>
            <person name="Yan J."/>
            <person name="Yarish C."/>
            <person name="Zoeuner-Riek S."/>
            <person name="Zhuang Y."/>
            <person name="Zou Y."/>
            <person name="Lindquist E.A."/>
            <person name="Grimwood J."/>
            <person name="Barry K."/>
            <person name="Rokhsar D.S."/>
            <person name="Schmutz J."/>
            <person name="Stiller J.W."/>
            <person name="Grossman A.R."/>
            <person name="Prochnik S.E."/>
        </authorList>
    </citation>
    <scope>NUCLEOTIDE SEQUENCE [LARGE SCALE GENOMIC DNA]</scope>
    <source>
        <strain evidence="2">4086291</strain>
    </source>
</reference>
<feature type="compositionally biased region" description="Pro residues" evidence="1">
    <location>
        <begin position="44"/>
        <end position="55"/>
    </location>
</feature>
<dbReference type="Proteomes" id="UP000218209">
    <property type="component" value="Unassembled WGS sequence"/>
</dbReference>
<gene>
    <name evidence="2" type="ORF">BU14_0176s0037</name>
</gene>
<evidence type="ECO:0000256" key="1">
    <source>
        <dbReference type="SAM" id="MobiDB-lite"/>
    </source>
</evidence>
<name>A0A1X6P7R6_PORUM</name>
<organism evidence="2 3">
    <name type="scientific">Porphyra umbilicalis</name>
    <name type="common">Purple laver</name>
    <name type="synonym">Red alga</name>
    <dbReference type="NCBI Taxonomy" id="2786"/>
    <lineage>
        <taxon>Eukaryota</taxon>
        <taxon>Rhodophyta</taxon>
        <taxon>Bangiophyceae</taxon>
        <taxon>Bangiales</taxon>
        <taxon>Bangiaceae</taxon>
        <taxon>Porphyra</taxon>
    </lineage>
</organism>
<dbReference type="EMBL" id="KV918856">
    <property type="protein sequence ID" value="OSX76795.1"/>
    <property type="molecule type" value="Genomic_DNA"/>
</dbReference>
<proteinExistence type="predicted"/>
<feature type="compositionally biased region" description="Low complexity" evidence="1">
    <location>
        <begin position="69"/>
        <end position="89"/>
    </location>
</feature>
<evidence type="ECO:0000313" key="3">
    <source>
        <dbReference type="Proteomes" id="UP000218209"/>
    </source>
</evidence>
<accession>A0A1X6P7R6</accession>
<evidence type="ECO:0000313" key="2">
    <source>
        <dbReference type="EMBL" id="OSX76795.1"/>
    </source>
</evidence>
<keyword evidence="3" id="KW-1185">Reference proteome</keyword>
<feature type="compositionally biased region" description="Basic residues" evidence="1">
    <location>
        <begin position="172"/>
        <end position="188"/>
    </location>
</feature>
<feature type="region of interest" description="Disordered" evidence="1">
    <location>
        <begin position="39"/>
        <end position="121"/>
    </location>
</feature>
<dbReference type="AlphaFoldDB" id="A0A1X6P7R6"/>
<sequence length="188" mass="19996">MVDARAETFQSSVSLIEAVRQVWRFASCCADAGEPDVVRRELRPPPPPPPAPVIVPPRELLGPRRGRRSPVSLSGVNVTTSAATTYTSSPLALPSDPHADVYVDHPASADKAAAERSSGIRANHATVAADADQMRLTGVSAASTPPWAPPPASAPVKAPSQKQRMEAAAGRHPYRRRYRRRRSGGGTP</sequence>
<protein>
    <submittedName>
        <fullName evidence="2">Uncharacterized protein</fullName>
    </submittedName>
</protein>